<reference evidence="2 3" key="1">
    <citation type="submission" date="2015-12" db="EMBL/GenBank/DDBJ databases">
        <title>Complete genome of Roseateles depolymerans KCTC 42856.</title>
        <authorList>
            <person name="Kim K.M."/>
        </authorList>
    </citation>
    <scope>NUCLEOTIDE SEQUENCE [LARGE SCALE GENOMIC DNA]</scope>
    <source>
        <strain evidence="2 3">KCTC 42856</strain>
    </source>
</reference>
<feature type="domain" description="Histidine-specific methyltransferase SAM-dependent" evidence="1">
    <location>
        <begin position="5"/>
        <end position="303"/>
    </location>
</feature>
<dbReference type="InterPro" id="IPR029063">
    <property type="entry name" value="SAM-dependent_MTases_sf"/>
</dbReference>
<evidence type="ECO:0000313" key="3">
    <source>
        <dbReference type="Proteomes" id="UP000060699"/>
    </source>
</evidence>
<dbReference type="RefSeq" id="WP_083525447.1">
    <property type="nucleotide sequence ID" value="NZ_CP013729.1"/>
</dbReference>
<dbReference type="Pfam" id="PF10017">
    <property type="entry name" value="Methyltransf_33"/>
    <property type="match status" value="1"/>
</dbReference>
<keyword evidence="2" id="KW-0808">Transferase</keyword>
<dbReference type="InterPro" id="IPR019257">
    <property type="entry name" value="MeTrfase_dom"/>
</dbReference>
<dbReference type="InterPro" id="IPR035094">
    <property type="entry name" value="EgtD"/>
</dbReference>
<dbReference type="Proteomes" id="UP000060699">
    <property type="component" value="Chromosome"/>
</dbReference>
<dbReference type="KEGG" id="rdp:RD2015_1601"/>
<evidence type="ECO:0000313" key="2">
    <source>
        <dbReference type="EMBL" id="ALV06086.1"/>
    </source>
</evidence>
<organism evidence="2 3">
    <name type="scientific">Roseateles depolymerans</name>
    <dbReference type="NCBI Taxonomy" id="76731"/>
    <lineage>
        <taxon>Bacteria</taxon>
        <taxon>Pseudomonadati</taxon>
        <taxon>Pseudomonadota</taxon>
        <taxon>Betaproteobacteria</taxon>
        <taxon>Burkholderiales</taxon>
        <taxon>Sphaerotilaceae</taxon>
        <taxon>Roseateles</taxon>
    </lineage>
</organism>
<dbReference type="NCBIfam" id="TIGR03438">
    <property type="entry name" value="egtD_ergothio"/>
    <property type="match status" value="1"/>
</dbReference>
<dbReference type="AlphaFoldDB" id="A0A0U3CXJ3"/>
<protein>
    <submittedName>
        <fullName evidence="2">Methyltransferase</fullName>
    </submittedName>
</protein>
<dbReference type="InterPro" id="IPR017804">
    <property type="entry name" value="MeTrfase_EgtD-like"/>
</dbReference>
<dbReference type="OrthoDB" id="5289726at2"/>
<dbReference type="GO" id="GO:0032259">
    <property type="term" value="P:methylation"/>
    <property type="evidence" value="ECO:0007669"/>
    <property type="project" value="UniProtKB-KW"/>
</dbReference>
<dbReference type="PANTHER" id="PTHR43397">
    <property type="entry name" value="ERGOTHIONEINE BIOSYNTHESIS PROTEIN 1"/>
    <property type="match status" value="1"/>
</dbReference>
<sequence length="304" mass="34129">MSSFADDLHAALAGPDHSISPKYFYDAKGSALFEQICELPEYYPTRTEVALLQRHAAELAQRMGPQAQLIEYGAGALMKVRLLLAHLDRCHSFVPVDISGPHLLEACKALQRDFPALSITPVVADFTRDHELPPAPDGGQRIGFFPGSSIGNFTPEEALSFLRMLREELDGGALLIGADLIKEPGVLHAAYNDAAGITGRFNLNLLHHAQRELGLEFDPRGFDHYAFYEPRHHRIEMHLMPRGVQELQLQGRRYRLSPGESLHTENSHKYSVEGFQAIAREAGFDPQHCWTDDKNWFSLHWLKA</sequence>
<keyword evidence="3" id="KW-1185">Reference proteome</keyword>
<dbReference type="PATRIC" id="fig|76731.3.peg.1641"/>
<dbReference type="STRING" id="76731.RD2015_1601"/>
<dbReference type="InterPro" id="IPR051128">
    <property type="entry name" value="EgtD_Methyltrsf_superfamily"/>
</dbReference>
<gene>
    <name evidence="2" type="ORF">RD2015_1601</name>
</gene>
<keyword evidence="2" id="KW-0489">Methyltransferase</keyword>
<dbReference type="Gene3D" id="3.40.50.150">
    <property type="entry name" value="Vaccinia Virus protein VP39"/>
    <property type="match status" value="1"/>
</dbReference>
<dbReference type="PANTHER" id="PTHR43397:SF1">
    <property type="entry name" value="ERGOTHIONEINE BIOSYNTHESIS PROTEIN 1"/>
    <property type="match status" value="1"/>
</dbReference>
<dbReference type="GO" id="GO:0008168">
    <property type="term" value="F:methyltransferase activity"/>
    <property type="evidence" value="ECO:0007669"/>
    <property type="project" value="UniProtKB-KW"/>
</dbReference>
<evidence type="ECO:0000259" key="1">
    <source>
        <dbReference type="Pfam" id="PF10017"/>
    </source>
</evidence>
<dbReference type="PIRSF" id="PIRSF018005">
    <property type="entry name" value="UCP018005"/>
    <property type="match status" value="1"/>
</dbReference>
<name>A0A0U3CXJ3_9BURK</name>
<proteinExistence type="predicted"/>
<dbReference type="SUPFAM" id="SSF53335">
    <property type="entry name" value="S-adenosyl-L-methionine-dependent methyltransferases"/>
    <property type="match status" value="1"/>
</dbReference>
<accession>A0A0U3CXJ3</accession>
<dbReference type="EMBL" id="CP013729">
    <property type="protein sequence ID" value="ALV06086.1"/>
    <property type="molecule type" value="Genomic_DNA"/>
</dbReference>